<evidence type="ECO:0000256" key="2">
    <source>
        <dbReference type="ARBA" id="ARBA00012528"/>
    </source>
</evidence>
<dbReference type="GO" id="GO:0052621">
    <property type="term" value="F:diguanylate cyclase activity"/>
    <property type="evidence" value="ECO:0007669"/>
    <property type="project" value="UniProtKB-EC"/>
</dbReference>
<feature type="transmembrane region" description="Helical" evidence="4">
    <location>
        <begin position="142"/>
        <end position="160"/>
    </location>
</feature>
<sequence>MQDYICFSDNKLATQSAAKSPFHYLMTNQQTIFWINITASLFNLVNNPRLKIYIILLSLIHRKKKEISRRMVMHENINQVFRTVKHYLPDLWSTAAHSTSFRNTRSGYLRSRITLLGVVWGILIVLWIPFDLFFLPENQGTPIAIARLMLGGGLFLIAWHSQHHVRLYQAQWSMVLLVLMINFFYIYSISVLDFPQVYSGVEYGYTLLPILHVAVLTILPITLKESLGLLAITAVCQIGVDIKAQRLFTSEIMADYWLQNVLALMVIWSQQSKLYMLMRLYRQATLDPLTGIYNRRMLLQLAQKSLEACEQSKQPFTVLLFDIDKFKRVNDTWGHGAGDDVLKAFTYFIQEKIRKTDLFGRYGGEEFILFLPNCDHQTGQEIADRMLDSLRALELDIDIMDTKLRITSSVGISSLSQGDSLSSLIERADRALYECKDAGRDCARFHPLGYVYSQNERRKAVA</sequence>
<comment type="caution">
    <text evidence="6">The sequence shown here is derived from an EMBL/GenBank/DDBJ whole genome shotgun (WGS) entry which is preliminary data.</text>
</comment>
<accession>A0A2T3PAR7</accession>
<keyword evidence="4" id="KW-0472">Membrane</keyword>
<dbReference type="AlphaFoldDB" id="A0A2T3PAR7"/>
<proteinExistence type="predicted"/>
<dbReference type="PROSITE" id="PS50887">
    <property type="entry name" value="GGDEF"/>
    <property type="match status" value="1"/>
</dbReference>
<feature type="transmembrane region" description="Helical" evidence="4">
    <location>
        <begin position="113"/>
        <end position="130"/>
    </location>
</feature>
<dbReference type="Pfam" id="PF00990">
    <property type="entry name" value="GGDEF"/>
    <property type="match status" value="1"/>
</dbReference>
<dbReference type="EMBL" id="PYLZ01000002">
    <property type="protein sequence ID" value="PSW26074.1"/>
    <property type="molecule type" value="Genomic_DNA"/>
</dbReference>
<dbReference type="GO" id="GO:1902201">
    <property type="term" value="P:negative regulation of bacterial-type flagellum-dependent cell motility"/>
    <property type="evidence" value="ECO:0007669"/>
    <property type="project" value="TreeGrafter"/>
</dbReference>
<evidence type="ECO:0000313" key="7">
    <source>
        <dbReference type="Proteomes" id="UP000240481"/>
    </source>
</evidence>
<keyword evidence="4" id="KW-1133">Transmembrane helix</keyword>
<dbReference type="SMART" id="SM00267">
    <property type="entry name" value="GGDEF"/>
    <property type="match status" value="1"/>
</dbReference>
<dbReference type="OrthoDB" id="5296913at2"/>
<dbReference type="EC" id="2.7.7.65" evidence="2"/>
<comment type="cofactor">
    <cofactor evidence="1">
        <name>Mg(2+)</name>
        <dbReference type="ChEBI" id="CHEBI:18420"/>
    </cofactor>
</comment>
<keyword evidence="7" id="KW-1185">Reference proteome</keyword>
<dbReference type="SUPFAM" id="SSF55073">
    <property type="entry name" value="Nucleotide cyclase"/>
    <property type="match status" value="1"/>
</dbReference>
<dbReference type="InterPro" id="IPR000160">
    <property type="entry name" value="GGDEF_dom"/>
</dbReference>
<reference evidence="6 7" key="1">
    <citation type="submission" date="2018-01" db="EMBL/GenBank/DDBJ databases">
        <title>Whole genome sequencing of Histamine producing bacteria.</title>
        <authorList>
            <person name="Butler K."/>
        </authorList>
    </citation>
    <scope>NUCLEOTIDE SEQUENCE [LARGE SCALE GENOMIC DNA]</scope>
    <source>
        <strain evidence="6 7">DSM 24669</strain>
    </source>
</reference>
<evidence type="ECO:0000256" key="4">
    <source>
        <dbReference type="SAM" id="Phobius"/>
    </source>
</evidence>
<gene>
    <name evidence="6" type="ORF">C9I94_05870</name>
</gene>
<protein>
    <recommendedName>
        <fullName evidence="2">diguanylate cyclase</fullName>
        <ecNumber evidence="2">2.7.7.65</ecNumber>
    </recommendedName>
</protein>
<evidence type="ECO:0000313" key="6">
    <source>
        <dbReference type="EMBL" id="PSW26074.1"/>
    </source>
</evidence>
<keyword evidence="4" id="KW-0812">Transmembrane</keyword>
<organism evidence="6 7">
    <name type="scientific">Photobacterium swingsii</name>
    <dbReference type="NCBI Taxonomy" id="680026"/>
    <lineage>
        <taxon>Bacteria</taxon>
        <taxon>Pseudomonadati</taxon>
        <taxon>Pseudomonadota</taxon>
        <taxon>Gammaproteobacteria</taxon>
        <taxon>Vibrionales</taxon>
        <taxon>Vibrionaceae</taxon>
        <taxon>Photobacterium</taxon>
    </lineage>
</organism>
<dbReference type="Proteomes" id="UP000240481">
    <property type="component" value="Unassembled WGS sequence"/>
</dbReference>
<feature type="transmembrane region" description="Helical" evidence="4">
    <location>
        <begin position="203"/>
        <end position="223"/>
    </location>
</feature>
<name>A0A2T3PAR7_9GAMM</name>
<evidence type="ECO:0000256" key="1">
    <source>
        <dbReference type="ARBA" id="ARBA00001946"/>
    </source>
</evidence>
<dbReference type="InterPro" id="IPR050469">
    <property type="entry name" value="Diguanylate_Cyclase"/>
</dbReference>
<dbReference type="Gene3D" id="3.30.70.270">
    <property type="match status" value="1"/>
</dbReference>
<dbReference type="InterPro" id="IPR043128">
    <property type="entry name" value="Rev_trsase/Diguanyl_cyclase"/>
</dbReference>
<evidence type="ECO:0000259" key="5">
    <source>
        <dbReference type="PROSITE" id="PS50887"/>
    </source>
</evidence>
<comment type="catalytic activity">
    <reaction evidence="3">
        <text>2 GTP = 3',3'-c-di-GMP + 2 diphosphate</text>
        <dbReference type="Rhea" id="RHEA:24898"/>
        <dbReference type="ChEBI" id="CHEBI:33019"/>
        <dbReference type="ChEBI" id="CHEBI:37565"/>
        <dbReference type="ChEBI" id="CHEBI:58805"/>
        <dbReference type="EC" id="2.7.7.65"/>
    </reaction>
</comment>
<dbReference type="NCBIfam" id="TIGR00254">
    <property type="entry name" value="GGDEF"/>
    <property type="match status" value="1"/>
</dbReference>
<dbReference type="InterPro" id="IPR029787">
    <property type="entry name" value="Nucleotide_cyclase"/>
</dbReference>
<dbReference type="PANTHER" id="PTHR45138:SF9">
    <property type="entry name" value="DIGUANYLATE CYCLASE DGCM-RELATED"/>
    <property type="match status" value="1"/>
</dbReference>
<evidence type="ECO:0000256" key="3">
    <source>
        <dbReference type="ARBA" id="ARBA00034247"/>
    </source>
</evidence>
<dbReference type="GO" id="GO:0043709">
    <property type="term" value="P:cell adhesion involved in single-species biofilm formation"/>
    <property type="evidence" value="ECO:0007669"/>
    <property type="project" value="TreeGrafter"/>
</dbReference>
<dbReference type="CDD" id="cd01949">
    <property type="entry name" value="GGDEF"/>
    <property type="match status" value="1"/>
</dbReference>
<feature type="transmembrane region" description="Helical" evidence="4">
    <location>
        <begin position="172"/>
        <end position="191"/>
    </location>
</feature>
<feature type="domain" description="GGDEF" evidence="5">
    <location>
        <begin position="314"/>
        <end position="448"/>
    </location>
</feature>
<dbReference type="GO" id="GO:0005886">
    <property type="term" value="C:plasma membrane"/>
    <property type="evidence" value="ECO:0007669"/>
    <property type="project" value="TreeGrafter"/>
</dbReference>
<dbReference type="PANTHER" id="PTHR45138">
    <property type="entry name" value="REGULATORY COMPONENTS OF SENSORY TRANSDUCTION SYSTEM"/>
    <property type="match status" value="1"/>
</dbReference>
<dbReference type="FunFam" id="3.30.70.270:FF:000001">
    <property type="entry name" value="Diguanylate cyclase domain protein"/>
    <property type="match status" value="1"/>
</dbReference>